<evidence type="ECO:0000313" key="2">
    <source>
        <dbReference type="Proteomes" id="UP000306477"/>
    </source>
</evidence>
<reference evidence="1 2" key="1">
    <citation type="journal article" date="2019" name="Indoor Air">
        <title>Impacts of indoor surface finishes on bacterial viability.</title>
        <authorList>
            <person name="Hu J."/>
            <person name="Maamar S.B."/>
            <person name="Glawe A.J."/>
            <person name="Gottel N."/>
            <person name="Gilbert J.A."/>
            <person name="Hartmann E.M."/>
        </authorList>
    </citation>
    <scope>NUCLEOTIDE SEQUENCE [LARGE SCALE GENOMIC DNA]</scope>
    <source>
        <strain evidence="1 2">AF060A6</strain>
    </source>
</reference>
<proteinExistence type="predicted"/>
<protein>
    <submittedName>
        <fullName evidence="1">Uncharacterized protein</fullName>
    </submittedName>
</protein>
<evidence type="ECO:0000313" key="1">
    <source>
        <dbReference type="EMBL" id="THE11019.1"/>
    </source>
</evidence>
<comment type="caution">
    <text evidence="1">The sequence shown here is derived from an EMBL/GenBank/DDBJ whole genome shotgun (WGS) entry which is preliminary data.</text>
</comment>
<keyword evidence="2" id="KW-1185">Reference proteome</keyword>
<dbReference type="OrthoDB" id="2928548at2"/>
<dbReference type="EMBL" id="SLUB01000035">
    <property type="protein sequence ID" value="THE11019.1"/>
    <property type="molecule type" value="Genomic_DNA"/>
</dbReference>
<name>A0A4S3PND0_9BACI</name>
<dbReference type="Proteomes" id="UP000306477">
    <property type="component" value="Unassembled WGS sequence"/>
</dbReference>
<dbReference type="AlphaFoldDB" id="A0A4S3PND0"/>
<gene>
    <name evidence="1" type="ORF">E1I69_16560</name>
</gene>
<accession>A0A4S3PND0</accession>
<organism evidence="1 2">
    <name type="scientific">Bacillus timonensis</name>
    <dbReference type="NCBI Taxonomy" id="1033734"/>
    <lineage>
        <taxon>Bacteria</taxon>
        <taxon>Bacillati</taxon>
        <taxon>Bacillota</taxon>
        <taxon>Bacilli</taxon>
        <taxon>Bacillales</taxon>
        <taxon>Bacillaceae</taxon>
        <taxon>Bacillus</taxon>
    </lineage>
</organism>
<dbReference type="RefSeq" id="WP_136380678.1">
    <property type="nucleotide sequence ID" value="NZ_SLUB01000035.1"/>
</dbReference>
<sequence length="171" mass="18988">MISSKHINFTGDIHVQTMQRQSGIFIGERNSAFGWSAHGKENRVIGSISGQSNLLLHNTLILNDPDIVDTPIDDRDINLHVEQPNDNHTTNLTLESVNVNAMTNNNSLSIGKGHINGMDGNNKNNYSIGNLYGHENQIRHNVNYVDDQDGVDGIINDQDIKITNIENDESM</sequence>